<organism evidence="8 9">
    <name type="scientific">Spodoptera frugiperda</name>
    <name type="common">Fall armyworm</name>
    <dbReference type="NCBI Taxonomy" id="7108"/>
    <lineage>
        <taxon>Eukaryota</taxon>
        <taxon>Metazoa</taxon>
        <taxon>Ecdysozoa</taxon>
        <taxon>Arthropoda</taxon>
        <taxon>Hexapoda</taxon>
        <taxon>Insecta</taxon>
        <taxon>Pterygota</taxon>
        <taxon>Neoptera</taxon>
        <taxon>Endopterygota</taxon>
        <taxon>Lepidoptera</taxon>
        <taxon>Glossata</taxon>
        <taxon>Ditrysia</taxon>
        <taxon>Noctuoidea</taxon>
        <taxon>Noctuidae</taxon>
        <taxon>Amphipyrinae</taxon>
        <taxon>Spodoptera</taxon>
    </lineage>
</organism>
<name>A0A9R0EYI9_SPOFR</name>
<feature type="transmembrane region" description="Helical" evidence="7">
    <location>
        <begin position="506"/>
        <end position="529"/>
    </location>
</feature>
<keyword evidence="2" id="KW-0813">Transport</keyword>
<keyword evidence="8" id="KW-1185">Reference proteome</keyword>
<dbReference type="InterPro" id="IPR050930">
    <property type="entry name" value="MFS_Vesicular_Transporter"/>
</dbReference>
<evidence type="ECO:0000313" key="9">
    <source>
        <dbReference type="RefSeq" id="XP_050554177.1"/>
    </source>
</evidence>
<dbReference type="GO" id="GO:0005335">
    <property type="term" value="F:serotonin:sodium:chloride symporter activity"/>
    <property type="evidence" value="ECO:0007669"/>
    <property type="project" value="TreeGrafter"/>
</dbReference>
<dbReference type="InterPro" id="IPR036259">
    <property type="entry name" value="MFS_trans_sf"/>
</dbReference>
<dbReference type="GO" id="GO:0030672">
    <property type="term" value="C:synaptic vesicle membrane"/>
    <property type="evidence" value="ECO:0007669"/>
    <property type="project" value="TreeGrafter"/>
</dbReference>
<feature type="transmembrane region" description="Helical" evidence="7">
    <location>
        <begin position="569"/>
        <end position="586"/>
    </location>
</feature>
<feature type="transmembrane region" description="Helical" evidence="7">
    <location>
        <begin position="450"/>
        <end position="470"/>
    </location>
</feature>
<accession>A0A9R0EYI9</accession>
<feature type="transmembrane region" description="Helical" evidence="7">
    <location>
        <begin position="541"/>
        <end position="563"/>
    </location>
</feature>
<evidence type="ECO:0000256" key="2">
    <source>
        <dbReference type="ARBA" id="ARBA00022448"/>
    </source>
</evidence>
<comment type="subcellular location">
    <subcellularLocation>
        <location evidence="1">Membrane</location>
        <topology evidence="1">Multi-pass membrane protein</topology>
    </subcellularLocation>
</comment>
<dbReference type="Gene3D" id="1.20.1250.20">
    <property type="entry name" value="MFS general substrate transporter like domains"/>
    <property type="match status" value="2"/>
</dbReference>
<evidence type="ECO:0000256" key="7">
    <source>
        <dbReference type="SAM" id="Phobius"/>
    </source>
</evidence>
<dbReference type="OrthoDB" id="5086884at2759"/>
<feature type="compositionally biased region" description="Acidic residues" evidence="6">
    <location>
        <begin position="603"/>
        <end position="612"/>
    </location>
</feature>
<dbReference type="Proteomes" id="UP000829999">
    <property type="component" value="Chromosome 14"/>
</dbReference>
<protein>
    <submittedName>
        <fullName evidence="9">Probable vesicular acetylcholine transporter-B</fullName>
    </submittedName>
</protein>
<sequence length="623" mass="64400">MECSVVIAISGSHVGRHYCALTRKLDEEAHTRRRALIGSSHICCIAPRRAARYWRQYEAGGARCRRRARRAARRRPWRSYTSRSSWTTCCSPCWVSAGRCLHTVYCTLCTVYCTEWGPVCAVPIIPDWVRGEALALWTTRDAPLASLLNHTAQRAVAAGTPQGAGGGGGASQAVVGVVLGAKAAAQLLAAPLAGAAVCRRGAAPVLRAATATLAAAAVVFACVSGRGGWRAALVVAAGRAAHGAGAALAAVAGLALAARALAPPQRDRAIGALLGAVALGNYNVPRPRGRGRQCTDSPSCVAGVLVGYPFGGATYALWSRGAPFLLIAAALLADLALQYMFLDKEEYNRVSTSSFQLSSLLKRIRSGGTIVPPPRRAKRSASARALPTFSRSAPCEEGAGGVSWRGVWALAGRGGAGACAGAVLLTTSVMAALEPCLPLWLLHKFHAQRWLTGAVFVPDSAAYLLAASLLGGAARRLGAERVALAGQLGVALAALAVPHARTVAGLAAPHVALGAGLGAADAALVPALLARHPRREAHVAALLQAASSAAYALGPVLGGAVAWCVGFETAMRALGVLNLLYVGYLYRALAAHPLSPQWGASSPEEEDAECEEGAERLPLAPRQ</sequence>
<feature type="transmembrane region" description="Helical" evidence="7">
    <location>
        <begin position="297"/>
        <end position="318"/>
    </location>
</feature>
<dbReference type="Pfam" id="PF07690">
    <property type="entry name" value="MFS_1"/>
    <property type="match status" value="1"/>
</dbReference>
<keyword evidence="3 7" id="KW-0812">Transmembrane</keyword>
<feature type="transmembrane region" description="Helical" evidence="7">
    <location>
        <begin position="410"/>
        <end position="430"/>
    </location>
</feature>
<evidence type="ECO:0000256" key="4">
    <source>
        <dbReference type="ARBA" id="ARBA00022989"/>
    </source>
</evidence>
<dbReference type="AlphaFoldDB" id="A0A9R0EYI9"/>
<gene>
    <name evidence="9" type="primary">LOC118279113</name>
</gene>
<proteinExistence type="predicted"/>
<dbReference type="InterPro" id="IPR011701">
    <property type="entry name" value="MFS"/>
</dbReference>
<feature type="transmembrane region" description="Helical" evidence="7">
    <location>
        <begin position="208"/>
        <end position="229"/>
    </location>
</feature>
<dbReference type="PANTHER" id="PTHR23506">
    <property type="entry name" value="GH10249P"/>
    <property type="match status" value="1"/>
</dbReference>
<dbReference type="PANTHER" id="PTHR23506:SF4">
    <property type="entry name" value="PORTABELLA"/>
    <property type="match status" value="1"/>
</dbReference>
<dbReference type="SUPFAM" id="SSF103473">
    <property type="entry name" value="MFS general substrate transporter"/>
    <property type="match status" value="2"/>
</dbReference>
<keyword evidence="5 7" id="KW-0472">Membrane</keyword>
<feature type="transmembrane region" description="Helical" evidence="7">
    <location>
        <begin position="324"/>
        <end position="342"/>
    </location>
</feature>
<feature type="region of interest" description="Disordered" evidence="6">
    <location>
        <begin position="598"/>
        <end position="623"/>
    </location>
</feature>
<evidence type="ECO:0000256" key="6">
    <source>
        <dbReference type="SAM" id="MobiDB-lite"/>
    </source>
</evidence>
<dbReference type="GO" id="GO:0043195">
    <property type="term" value="C:terminal bouton"/>
    <property type="evidence" value="ECO:0007669"/>
    <property type="project" value="TreeGrafter"/>
</dbReference>
<keyword evidence="4 7" id="KW-1133">Transmembrane helix</keyword>
<reference evidence="9" key="1">
    <citation type="submission" date="2025-08" db="UniProtKB">
        <authorList>
            <consortium name="RefSeq"/>
        </authorList>
    </citation>
    <scope>IDENTIFICATION</scope>
    <source>
        <tissue evidence="9">Whole larval tissue</tissue>
    </source>
</reference>
<evidence type="ECO:0000256" key="5">
    <source>
        <dbReference type="ARBA" id="ARBA00023136"/>
    </source>
</evidence>
<dbReference type="GO" id="GO:0015842">
    <property type="term" value="P:aminergic neurotransmitter loading into synaptic vesicle"/>
    <property type="evidence" value="ECO:0007669"/>
    <property type="project" value="TreeGrafter"/>
</dbReference>
<dbReference type="GeneID" id="118279113"/>
<evidence type="ECO:0000256" key="1">
    <source>
        <dbReference type="ARBA" id="ARBA00004141"/>
    </source>
</evidence>
<evidence type="ECO:0000256" key="3">
    <source>
        <dbReference type="ARBA" id="ARBA00022692"/>
    </source>
</evidence>
<dbReference type="RefSeq" id="XP_050554177.1">
    <property type="nucleotide sequence ID" value="XM_050698220.1"/>
</dbReference>
<feature type="transmembrane region" description="Helical" evidence="7">
    <location>
        <begin position="241"/>
        <end position="262"/>
    </location>
</feature>
<evidence type="ECO:0000313" key="8">
    <source>
        <dbReference type="Proteomes" id="UP000829999"/>
    </source>
</evidence>